<keyword evidence="3" id="KW-1133">Transmembrane helix</keyword>
<dbReference type="Gene3D" id="3.40.630.190">
    <property type="entry name" value="LCP protein"/>
    <property type="match status" value="1"/>
</dbReference>
<accession>A0A2A1K9Q0</accession>
<feature type="region of interest" description="Disordered" evidence="2">
    <location>
        <begin position="345"/>
        <end position="418"/>
    </location>
</feature>
<keyword evidence="8" id="KW-1185">Reference proteome</keyword>
<keyword evidence="3" id="KW-0812">Transmembrane</keyword>
<dbReference type="NCBIfam" id="TIGR00350">
    <property type="entry name" value="lytR_cpsA_psr"/>
    <property type="match status" value="1"/>
</dbReference>
<dbReference type="EMBL" id="JAVSOO010000027">
    <property type="protein sequence ID" value="MDT4287274.1"/>
    <property type="molecule type" value="Genomic_DNA"/>
</dbReference>
<proteinExistence type="inferred from homology"/>
<evidence type="ECO:0000313" key="5">
    <source>
        <dbReference type="EMBL" id="MDT4287274.1"/>
    </source>
</evidence>
<comment type="similarity">
    <text evidence="1">Belongs to the LytR/CpsA/Psr (LCP) family.</text>
</comment>
<dbReference type="PANTHER" id="PTHR33392:SF3">
    <property type="entry name" value="POLYISOPRENYL-TEICHOIC ACID--PEPTIDOGLYCAN TEICHOIC ACID TRANSFERASE TAGT"/>
    <property type="match status" value="1"/>
</dbReference>
<dbReference type="InterPro" id="IPR004474">
    <property type="entry name" value="LytR_CpsA_psr"/>
</dbReference>
<dbReference type="Pfam" id="PF03816">
    <property type="entry name" value="LytR_cpsA_psr"/>
    <property type="match status" value="1"/>
</dbReference>
<feature type="domain" description="Cell envelope-related transcriptional attenuator" evidence="4">
    <location>
        <begin position="86"/>
        <end position="233"/>
    </location>
</feature>
<protein>
    <submittedName>
        <fullName evidence="5">LCP family protein</fullName>
    </submittedName>
    <submittedName>
        <fullName evidence="6">LytR family transcriptional regulator</fullName>
    </submittedName>
</protein>
<dbReference type="InterPro" id="IPR050922">
    <property type="entry name" value="LytR/CpsA/Psr_CW_biosynth"/>
</dbReference>
<sequence>MNRFLKYFMMLLTLVLIVVPVIFIINLYKTSESAMQASYDKSDSKRQSNIREGKVNPSKDAVSILFLGIDDNEGRRKNGQTTEHSRTDSMILSTFSPEKRQIRLLSIPRDTISYIPKVGYYDKITHAHAYGGPVAAMDSVEATLNVPVDYYVRVNMDAFVEAVDELGGIYYDVPYDLNEPNTDDSGRIKIKKGYQKLNGDEALAVARTRHHDSDLKRGERQMDLIKLLFQKAKSLDSYDKLDDLVQIVGKNAKHNLTSSEIKSLASMYLSDDIEFKKSQLKGKDDYLQNIYYYNPSVSSIMKYSNILRSDLGLSKITDKDEFLDQRVIKHYGTLIPLTPLDQSLLKNNQKDSSSSDDNNDDSTNSDNNNNIQSSEENSSNSNEGIDQSSQGSTQSDNYNQTNSSNSFNNNQDQMNQIY</sequence>
<name>A0A2A1K9Q0_STAHA</name>
<dbReference type="EMBL" id="PGWX01000296">
    <property type="protein sequence ID" value="PPJ74745.1"/>
    <property type="molecule type" value="Genomic_DNA"/>
</dbReference>
<dbReference type="AlphaFoldDB" id="A0A2A1K9Q0"/>
<feature type="transmembrane region" description="Helical" evidence="3">
    <location>
        <begin position="7"/>
        <end position="28"/>
    </location>
</feature>
<dbReference type="KEGG" id="shh:ShL2_01772"/>
<evidence type="ECO:0000256" key="2">
    <source>
        <dbReference type="SAM" id="MobiDB-lite"/>
    </source>
</evidence>
<comment type="caution">
    <text evidence="6">The sequence shown here is derived from an EMBL/GenBank/DDBJ whole genome shotgun (WGS) entry which is preliminary data.</text>
</comment>
<evidence type="ECO:0000259" key="4">
    <source>
        <dbReference type="Pfam" id="PF03816"/>
    </source>
</evidence>
<evidence type="ECO:0000256" key="3">
    <source>
        <dbReference type="SAM" id="Phobius"/>
    </source>
</evidence>
<dbReference type="RefSeq" id="WP_011276179.1">
    <property type="nucleotide sequence ID" value="NZ_CABMHO010000054.1"/>
</dbReference>
<reference evidence="5 8" key="2">
    <citation type="submission" date="2023-08" db="EMBL/GenBank/DDBJ databases">
        <title>Genomic surveillance of Staphylococcus haemolyticus neonatal outbreak in southern France.</title>
        <authorList>
            <person name="Magnan C."/>
            <person name="Morsli M."/>
            <person name="Thiery B."/>
            <person name="Salipante F."/>
            <person name="Attar J."/>
            <person name="Massimo D.M."/>
            <person name="Ory J."/>
            <person name="Pantel A."/>
            <person name="Lavigne J.-P."/>
        </authorList>
    </citation>
    <scope>NUCLEOTIDE SEQUENCE [LARGE SCALE GENOMIC DNA]</scope>
    <source>
        <strain evidence="5 8">NSH026</strain>
    </source>
</reference>
<evidence type="ECO:0000313" key="7">
    <source>
        <dbReference type="Proteomes" id="UP000238153"/>
    </source>
</evidence>
<evidence type="ECO:0000313" key="6">
    <source>
        <dbReference type="EMBL" id="PPJ74745.1"/>
    </source>
</evidence>
<feature type="compositionally biased region" description="Polar residues" evidence="2">
    <location>
        <begin position="383"/>
        <end position="396"/>
    </location>
</feature>
<evidence type="ECO:0000313" key="8">
    <source>
        <dbReference type="Proteomes" id="UP001269271"/>
    </source>
</evidence>
<dbReference type="STRING" id="1283.ShL2_01772"/>
<dbReference type="PANTHER" id="PTHR33392">
    <property type="entry name" value="POLYISOPRENYL-TEICHOIC ACID--PEPTIDOGLYCAN TEICHOIC ACID TRANSFERASE TAGU"/>
    <property type="match status" value="1"/>
</dbReference>
<keyword evidence="3" id="KW-0472">Membrane</keyword>
<evidence type="ECO:0000256" key="1">
    <source>
        <dbReference type="ARBA" id="ARBA00006068"/>
    </source>
</evidence>
<gene>
    <name evidence="6" type="ORF">CV019_07230</name>
    <name evidence="5" type="ORF">RO950_09795</name>
</gene>
<organism evidence="6 7">
    <name type="scientific">Staphylococcus haemolyticus</name>
    <dbReference type="NCBI Taxonomy" id="1283"/>
    <lineage>
        <taxon>Bacteria</taxon>
        <taxon>Bacillati</taxon>
        <taxon>Bacillota</taxon>
        <taxon>Bacilli</taxon>
        <taxon>Bacillales</taxon>
        <taxon>Staphylococcaceae</taxon>
        <taxon>Staphylococcus</taxon>
    </lineage>
</organism>
<feature type="compositionally biased region" description="Low complexity" evidence="2">
    <location>
        <begin position="345"/>
        <end position="382"/>
    </location>
</feature>
<dbReference type="OMA" id="RVMFNSV"/>
<reference evidence="6 7" key="1">
    <citation type="submission" date="2017-11" db="EMBL/GenBank/DDBJ databases">
        <authorList>
            <person name="Founou R.C."/>
            <person name="Founou L."/>
            <person name="Allam M."/>
            <person name="Ismail A."/>
            <person name="Essack S.Y."/>
        </authorList>
    </citation>
    <scope>NUCLEOTIDE SEQUENCE [LARGE SCALE GENOMIC DNA]</scope>
    <source>
        <strain evidence="6 7">G811N2B1</strain>
    </source>
</reference>
<feature type="compositionally biased region" description="Low complexity" evidence="2">
    <location>
        <begin position="397"/>
        <end position="418"/>
    </location>
</feature>
<dbReference type="Proteomes" id="UP001269271">
    <property type="component" value="Unassembled WGS sequence"/>
</dbReference>
<dbReference type="Proteomes" id="UP000238153">
    <property type="component" value="Unassembled WGS sequence"/>
</dbReference>